<dbReference type="CDD" id="cd00082">
    <property type="entry name" value="HisKA"/>
    <property type="match status" value="1"/>
</dbReference>
<dbReference type="PANTHER" id="PTHR45453">
    <property type="entry name" value="PHOSPHATE REGULON SENSOR PROTEIN PHOR"/>
    <property type="match status" value="1"/>
</dbReference>
<dbReference type="AlphaFoldDB" id="A0A1G7MNN4"/>
<dbReference type="Gene3D" id="3.30.565.10">
    <property type="entry name" value="Histidine kinase-like ATPase, C-terminal domain"/>
    <property type="match status" value="1"/>
</dbReference>
<dbReference type="InterPro" id="IPR003661">
    <property type="entry name" value="HisK_dim/P_dom"/>
</dbReference>
<keyword evidence="15" id="KW-1185">Reference proteome</keyword>
<keyword evidence="6" id="KW-0812">Transmembrane</keyword>
<dbReference type="OrthoDB" id="9792991at2"/>
<evidence type="ECO:0000256" key="6">
    <source>
        <dbReference type="ARBA" id="ARBA00022692"/>
    </source>
</evidence>
<dbReference type="GO" id="GO:0016036">
    <property type="term" value="P:cellular response to phosphate starvation"/>
    <property type="evidence" value="ECO:0007669"/>
    <property type="project" value="TreeGrafter"/>
</dbReference>
<dbReference type="PRINTS" id="PR00344">
    <property type="entry name" value="BCTRLSENSOR"/>
</dbReference>
<dbReference type="EC" id="2.7.13.3" evidence="3"/>
<dbReference type="SMART" id="SM00388">
    <property type="entry name" value="HisKA"/>
    <property type="match status" value="1"/>
</dbReference>
<protein>
    <recommendedName>
        <fullName evidence="3">histidine kinase</fullName>
        <ecNumber evidence="3">2.7.13.3</ecNumber>
    </recommendedName>
</protein>
<sequence length="311" mass="35776">MITALICCMILLLFVIFWQYRKIRTRSRQLNHIHDKLTNILSEQSSEKLLLFTEDAELKLLLSDINEVLETRQKDAAKGIKTEFSIRRMLSNISHDLKTPLTVVLGYIETMLLDPKMPDEDRTVLLSKVQAKANEVSGLIQHFFDLAKLESGDQNLSLTRVCINEVCRKNILTFYDILQNKGFEVDIQIPEEPIYAHANEGALDRILHNLISNAIRYGAEGQFLGITLRKDEQFLYIDVWDKGQGIPEVYQDQVFERLYTLEDSRNKSFQGSGLGLTITKRLIQSMGGEVTLISTPFVRTVFTVRLREMVY</sequence>
<dbReference type="Gene3D" id="1.10.287.130">
    <property type="match status" value="1"/>
</dbReference>
<evidence type="ECO:0000313" key="14">
    <source>
        <dbReference type="EMBL" id="SDF63448.1"/>
    </source>
</evidence>
<accession>A0A1G7MNN4</accession>
<organism evidence="14 15">
    <name type="scientific">Fontibacillus panacisegetis</name>
    <dbReference type="NCBI Taxonomy" id="670482"/>
    <lineage>
        <taxon>Bacteria</taxon>
        <taxon>Bacillati</taxon>
        <taxon>Bacillota</taxon>
        <taxon>Bacilli</taxon>
        <taxon>Bacillales</taxon>
        <taxon>Paenibacillaceae</taxon>
        <taxon>Fontibacillus</taxon>
    </lineage>
</organism>
<dbReference type="STRING" id="670482.SAMN04488542_11437"/>
<dbReference type="SUPFAM" id="SSF55874">
    <property type="entry name" value="ATPase domain of HSP90 chaperone/DNA topoisomerase II/histidine kinase"/>
    <property type="match status" value="1"/>
</dbReference>
<evidence type="ECO:0000259" key="13">
    <source>
        <dbReference type="PROSITE" id="PS50109"/>
    </source>
</evidence>
<evidence type="ECO:0000256" key="1">
    <source>
        <dbReference type="ARBA" id="ARBA00000085"/>
    </source>
</evidence>
<dbReference type="Proteomes" id="UP000198972">
    <property type="component" value="Unassembled WGS sequence"/>
</dbReference>
<keyword evidence="11" id="KW-0902">Two-component regulatory system</keyword>
<dbReference type="InterPro" id="IPR050351">
    <property type="entry name" value="BphY/WalK/GraS-like"/>
</dbReference>
<dbReference type="GO" id="GO:0000155">
    <property type="term" value="F:phosphorelay sensor kinase activity"/>
    <property type="evidence" value="ECO:0007669"/>
    <property type="project" value="InterPro"/>
</dbReference>
<dbReference type="GO" id="GO:0004721">
    <property type="term" value="F:phosphoprotein phosphatase activity"/>
    <property type="evidence" value="ECO:0007669"/>
    <property type="project" value="TreeGrafter"/>
</dbReference>
<evidence type="ECO:0000256" key="11">
    <source>
        <dbReference type="ARBA" id="ARBA00023012"/>
    </source>
</evidence>
<keyword evidence="10" id="KW-1133">Transmembrane helix</keyword>
<dbReference type="Pfam" id="PF00512">
    <property type="entry name" value="HisKA"/>
    <property type="match status" value="1"/>
</dbReference>
<dbReference type="SMART" id="SM00387">
    <property type="entry name" value="HATPase_c"/>
    <property type="match status" value="1"/>
</dbReference>
<evidence type="ECO:0000256" key="4">
    <source>
        <dbReference type="ARBA" id="ARBA00022553"/>
    </source>
</evidence>
<comment type="catalytic activity">
    <reaction evidence="1">
        <text>ATP + protein L-histidine = ADP + protein N-phospho-L-histidine.</text>
        <dbReference type="EC" id="2.7.13.3"/>
    </reaction>
</comment>
<evidence type="ECO:0000256" key="2">
    <source>
        <dbReference type="ARBA" id="ARBA00004370"/>
    </source>
</evidence>
<dbReference type="FunFam" id="3.30.565.10:FF:000013">
    <property type="entry name" value="Two-component sensor histidine kinase"/>
    <property type="match status" value="1"/>
</dbReference>
<evidence type="ECO:0000256" key="10">
    <source>
        <dbReference type="ARBA" id="ARBA00022989"/>
    </source>
</evidence>
<reference evidence="14 15" key="1">
    <citation type="submission" date="2016-10" db="EMBL/GenBank/DDBJ databases">
        <authorList>
            <person name="de Groot N.N."/>
        </authorList>
    </citation>
    <scope>NUCLEOTIDE SEQUENCE [LARGE SCALE GENOMIC DNA]</scope>
    <source>
        <strain evidence="14 15">DSM 28129</strain>
    </source>
</reference>
<gene>
    <name evidence="14" type="ORF">SAMN04488542_11437</name>
</gene>
<evidence type="ECO:0000256" key="7">
    <source>
        <dbReference type="ARBA" id="ARBA00022741"/>
    </source>
</evidence>
<dbReference type="EMBL" id="FNBG01000014">
    <property type="protein sequence ID" value="SDF63448.1"/>
    <property type="molecule type" value="Genomic_DNA"/>
</dbReference>
<dbReference type="Pfam" id="PF02518">
    <property type="entry name" value="HATPase_c"/>
    <property type="match status" value="1"/>
</dbReference>
<dbReference type="GO" id="GO:0005886">
    <property type="term" value="C:plasma membrane"/>
    <property type="evidence" value="ECO:0007669"/>
    <property type="project" value="TreeGrafter"/>
</dbReference>
<evidence type="ECO:0000256" key="8">
    <source>
        <dbReference type="ARBA" id="ARBA00022777"/>
    </source>
</evidence>
<dbReference type="InterPro" id="IPR036890">
    <property type="entry name" value="HATPase_C_sf"/>
</dbReference>
<keyword evidence="9" id="KW-0067">ATP-binding</keyword>
<dbReference type="InterPro" id="IPR004358">
    <property type="entry name" value="Sig_transdc_His_kin-like_C"/>
</dbReference>
<keyword evidence="4" id="KW-0597">Phosphoprotein</keyword>
<evidence type="ECO:0000256" key="12">
    <source>
        <dbReference type="ARBA" id="ARBA00023136"/>
    </source>
</evidence>
<evidence type="ECO:0000313" key="15">
    <source>
        <dbReference type="Proteomes" id="UP000198972"/>
    </source>
</evidence>
<keyword evidence="12" id="KW-0472">Membrane</keyword>
<dbReference type="InterPro" id="IPR005467">
    <property type="entry name" value="His_kinase_dom"/>
</dbReference>
<evidence type="ECO:0000256" key="9">
    <source>
        <dbReference type="ARBA" id="ARBA00022840"/>
    </source>
</evidence>
<dbReference type="SUPFAM" id="SSF47384">
    <property type="entry name" value="Homodimeric domain of signal transducing histidine kinase"/>
    <property type="match status" value="1"/>
</dbReference>
<dbReference type="PROSITE" id="PS50109">
    <property type="entry name" value="HIS_KIN"/>
    <property type="match status" value="1"/>
</dbReference>
<keyword evidence="7" id="KW-0547">Nucleotide-binding</keyword>
<evidence type="ECO:0000256" key="5">
    <source>
        <dbReference type="ARBA" id="ARBA00022679"/>
    </source>
</evidence>
<comment type="subcellular location">
    <subcellularLocation>
        <location evidence="2">Membrane</location>
    </subcellularLocation>
</comment>
<dbReference type="InterPro" id="IPR003594">
    <property type="entry name" value="HATPase_dom"/>
</dbReference>
<keyword evidence="8 14" id="KW-0418">Kinase</keyword>
<feature type="domain" description="Histidine kinase" evidence="13">
    <location>
        <begin position="92"/>
        <end position="310"/>
    </location>
</feature>
<keyword evidence="5" id="KW-0808">Transferase</keyword>
<dbReference type="InterPro" id="IPR036097">
    <property type="entry name" value="HisK_dim/P_sf"/>
</dbReference>
<name>A0A1G7MNN4_9BACL</name>
<dbReference type="RefSeq" id="WP_091230903.1">
    <property type="nucleotide sequence ID" value="NZ_FNBG01000014.1"/>
</dbReference>
<proteinExistence type="predicted"/>
<evidence type="ECO:0000256" key="3">
    <source>
        <dbReference type="ARBA" id="ARBA00012438"/>
    </source>
</evidence>
<dbReference type="GO" id="GO:0005524">
    <property type="term" value="F:ATP binding"/>
    <property type="evidence" value="ECO:0007669"/>
    <property type="project" value="UniProtKB-KW"/>
</dbReference>
<dbReference type="PANTHER" id="PTHR45453:SF1">
    <property type="entry name" value="PHOSPHATE REGULON SENSOR PROTEIN PHOR"/>
    <property type="match status" value="1"/>
</dbReference>